<name>A0A8T9ZZQ3_9EURY</name>
<dbReference type="Gene3D" id="3.30.470.20">
    <property type="entry name" value="ATP-grasp fold, B domain"/>
    <property type="match status" value="1"/>
</dbReference>
<evidence type="ECO:0000259" key="3">
    <source>
        <dbReference type="Pfam" id="PF01326"/>
    </source>
</evidence>
<protein>
    <submittedName>
        <fullName evidence="4">PEP-utilizing enzyme</fullName>
    </submittedName>
</protein>
<dbReference type="Pfam" id="PF00391">
    <property type="entry name" value="PEP-utilizers"/>
    <property type="match status" value="1"/>
</dbReference>
<dbReference type="Gene3D" id="3.50.30.10">
    <property type="entry name" value="Phosphohistidine domain"/>
    <property type="match status" value="1"/>
</dbReference>
<dbReference type="GeneID" id="71928091"/>
<dbReference type="GO" id="GO:0005524">
    <property type="term" value="F:ATP binding"/>
    <property type="evidence" value="ECO:0007669"/>
    <property type="project" value="InterPro"/>
</dbReference>
<evidence type="ECO:0000256" key="1">
    <source>
        <dbReference type="SAM" id="MobiDB-lite"/>
    </source>
</evidence>
<dbReference type="PANTHER" id="PTHR43615:SF1">
    <property type="entry name" value="PPDK_N DOMAIN-CONTAINING PROTEIN"/>
    <property type="match status" value="1"/>
</dbReference>
<dbReference type="Gene3D" id="3.30.1490.20">
    <property type="entry name" value="ATP-grasp fold, A domain"/>
    <property type="match status" value="1"/>
</dbReference>
<dbReference type="Proteomes" id="UP000831768">
    <property type="component" value="Chromosome"/>
</dbReference>
<feature type="region of interest" description="Disordered" evidence="1">
    <location>
        <begin position="770"/>
        <end position="795"/>
    </location>
</feature>
<dbReference type="GO" id="GO:0016301">
    <property type="term" value="F:kinase activity"/>
    <property type="evidence" value="ECO:0007669"/>
    <property type="project" value="InterPro"/>
</dbReference>
<gene>
    <name evidence="4" type="ORF">MW046_08550</name>
</gene>
<feature type="domain" description="Pyruvate phosphate dikinase AMP/ATP-binding" evidence="3">
    <location>
        <begin position="28"/>
        <end position="322"/>
    </location>
</feature>
<proteinExistence type="predicted"/>
<evidence type="ECO:0000259" key="2">
    <source>
        <dbReference type="Pfam" id="PF00391"/>
    </source>
</evidence>
<dbReference type="SUPFAM" id="SSF52009">
    <property type="entry name" value="Phosphohistidine domain"/>
    <property type="match status" value="1"/>
</dbReference>
<feature type="compositionally biased region" description="Basic and acidic residues" evidence="1">
    <location>
        <begin position="264"/>
        <end position="273"/>
    </location>
</feature>
<dbReference type="InterPro" id="IPR051549">
    <property type="entry name" value="PEP_Utilizing_Enz"/>
</dbReference>
<sequence>MSESAAPAEMPYIVSLSAAEDRTSDRTLLGGKGAALTRLVDAGLSVPEGFCVTTVAYRELLDEETRTMIRELSAIDPTDTDAIEVAGASLRDRLHEQRFPVSVRDAITDALSDVSGNRYAVRSSATAEDSPTTSFAGQHETYLNVPSDAVIDRVRDCMASLFTDRAIAYRARNDVSHTESAISVVVQRLIDADVSGVLFTADPTTGNRHTASIEASFGLGTGLVSGDVTGDTVRVDKRTSEIQAYEVNEQRRETRSQPDGGTETADRPAAERTARALTKRQIHTLTELGTEIEELFDRPQDIEWCLVDGDVSIVQSRPITSLFPVPEPKPADDQLHVYMSMGHGQAFAEAMPPLVCDLWKAYAQKSMSLFGLSPTTRWVAEAGGRIYVDITKPLTIGPLRRRLPTIMGSVSGSVGAALDELLARRGWAFRDGRTVRSALASVPQIVSAVLTGAKAGFPLLRMMIDGFVGAFIGAPVPPEEEAEKWNAWGEQIAARMRDPDTPAGRAHAAFNVWESITDFPSVGPLYAAFAVDVWLRRWADNEPSIADDVTAVGRGFPEELVTRINLGLGDLADVAREHPDVAAALKSDESLDEIESRAGGQAFVDALDEYLDVFGHRATGEMDVSRPRWRDDPSGLLAAVRANLEHNEPGSHREHVHQMERAAHTAVRRLEAHANYGVFGPVRKHVVHQLLRTYRGYIRTREYPKHGVARMFAAWHEVFRDTGEALVADGQLDRAADVWFLQKDELFAALNGDSIDVDIDARRAEFERHAEMDAPPVLTSDGDTPSAQSDRTEVPDGALVGTGVSAGFVEGVARVVHDPMEETIETGEILIAPSADPGWTPLFLNAAGMVVEVGGRMSHGALVAREYGLPAVVSVPNATRRIDTGQRVRIDGTDGIVEILE</sequence>
<dbReference type="KEGG" id="haad:MW046_08550"/>
<dbReference type="PANTHER" id="PTHR43615">
    <property type="entry name" value="PHOSPHOENOLPYRUVATE SYNTHASE-RELATED"/>
    <property type="match status" value="1"/>
</dbReference>
<dbReference type="AlphaFoldDB" id="A0A8T9ZZQ3"/>
<dbReference type="InterPro" id="IPR036637">
    <property type="entry name" value="Phosphohistidine_dom_sf"/>
</dbReference>
<accession>A0A8T9ZZQ3</accession>
<dbReference type="RefSeq" id="WP_247992695.1">
    <property type="nucleotide sequence ID" value="NZ_CP096019.1"/>
</dbReference>
<organism evidence="4 5">
    <name type="scientific">Halocatena salina</name>
    <dbReference type="NCBI Taxonomy" id="2934340"/>
    <lineage>
        <taxon>Archaea</taxon>
        <taxon>Methanobacteriati</taxon>
        <taxon>Methanobacteriota</taxon>
        <taxon>Stenosarchaea group</taxon>
        <taxon>Halobacteria</taxon>
        <taxon>Halobacteriales</taxon>
        <taxon>Natronomonadaceae</taxon>
        <taxon>Halocatena</taxon>
    </lineage>
</organism>
<evidence type="ECO:0000313" key="5">
    <source>
        <dbReference type="Proteomes" id="UP000831768"/>
    </source>
</evidence>
<dbReference type="Pfam" id="PF01326">
    <property type="entry name" value="PPDK_N"/>
    <property type="match status" value="1"/>
</dbReference>
<dbReference type="InterPro" id="IPR008279">
    <property type="entry name" value="PEP-util_enz_mobile_dom"/>
</dbReference>
<dbReference type="SUPFAM" id="SSF56059">
    <property type="entry name" value="Glutathione synthetase ATP-binding domain-like"/>
    <property type="match status" value="1"/>
</dbReference>
<evidence type="ECO:0000313" key="4">
    <source>
        <dbReference type="EMBL" id="UPM42016.1"/>
    </source>
</evidence>
<dbReference type="EMBL" id="CP096019">
    <property type="protein sequence ID" value="UPM42016.1"/>
    <property type="molecule type" value="Genomic_DNA"/>
</dbReference>
<dbReference type="InterPro" id="IPR002192">
    <property type="entry name" value="PPDK_AMP/ATP-bd"/>
</dbReference>
<feature type="region of interest" description="Disordered" evidence="1">
    <location>
        <begin position="248"/>
        <end position="273"/>
    </location>
</feature>
<reference evidence="4" key="1">
    <citation type="submission" date="2022-04" db="EMBL/GenBank/DDBJ databases">
        <title>Halocatena sp. nov., isolated from a salt lake.</title>
        <authorList>
            <person name="Cui H.-L."/>
        </authorList>
    </citation>
    <scope>NUCLEOTIDE SEQUENCE</scope>
    <source>
        <strain evidence="4">AD-1</strain>
    </source>
</reference>
<dbReference type="InterPro" id="IPR013815">
    <property type="entry name" value="ATP_grasp_subdomain_1"/>
</dbReference>
<feature type="domain" description="PEP-utilising enzyme mobile" evidence="2">
    <location>
        <begin position="825"/>
        <end position="895"/>
    </location>
</feature>
<keyword evidence="5" id="KW-1185">Reference proteome</keyword>